<dbReference type="InterPro" id="IPR036105">
    <property type="entry name" value="DiNase_FeMo-co_biosyn_sf"/>
</dbReference>
<keyword evidence="4" id="KW-1185">Reference proteome</keyword>
<proteinExistence type="predicted"/>
<organism evidence="3 4">
    <name type="scientific">Azotobacter chroococcum NCIMB 8003</name>
    <dbReference type="NCBI Taxonomy" id="1328314"/>
    <lineage>
        <taxon>Bacteria</taxon>
        <taxon>Pseudomonadati</taxon>
        <taxon>Pseudomonadota</taxon>
        <taxon>Gammaproteobacteria</taxon>
        <taxon>Pseudomonadales</taxon>
        <taxon>Pseudomonadaceae</taxon>
        <taxon>Azotobacter</taxon>
    </lineage>
</organism>
<evidence type="ECO:0000313" key="4">
    <source>
        <dbReference type="Proteomes" id="UP000068210"/>
    </source>
</evidence>
<dbReference type="InterPro" id="IPR003731">
    <property type="entry name" value="Di-Nase_FeMo-co_biosynth"/>
</dbReference>
<dbReference type="InterPro" id="IPR034165">
    <property type="entry name" value="NifB_C"/>
</dbReference>
<feature type="domain" description="Dinitrogenase iron-molybdenum cofactor biosynthesis" evidence="2">
    <location>
        <begin position="15"/>
        <end position="109"/>
    </location>
</feature>
<dbReference type="PANTHER" id="PTHR33937:SF1">
    <property type="entry name" value="IRON-MOLIBDENUM COFACTOR PROCESSING PROTEIN"/>
    <property type="match status" value="1"/>
</dbReference>
<dbReference type="PANTHER" id="PTHR33937">
    <property type="entry name" value="IRON-MOLYBDENUM PROTEIN-RELATED-RELATED"/>
    <property type="match status" value="1"/>
</dbReference>
<dbReference type="CDD" id="cd00852">
    <property type="entry name" value="NifB"/>
    <property type="match status" value="1"/>
</dbReference>
<evidence type="ECO:0000256" key="1">
    <source>
        <dbReference type="ARBA" id="ARBA00023231"/>
    </source>
</evidence>
<dbReference type="HOGENOM" id="CLU_104194_3_2_6"/>
<dbReference type="RefSeq" id="WP_039801248.1">
    <property type="nucleotide sequence ID" value="NZ_CP010415.1"/>
</dbReference>
<name>A0A0C4WJ35_9GAMM</name>
<dbReference type="KEGG" id="acx:Achr_3430"/>
<dbReference type="AlphaFoldDB" id="A0A0C4WJ35"/>
<dbReference type="Gene3D" id="3.30.420.130">
    <property type="entry name" value="Dinitrogenase iron-molybdenum cofactor biosynthesis domain"/>
    <property type="match status" value="1"/>
</dbReference>
<dbReference type="SUPFAM" id="SSF53146">
    <property type="entry name" value="Nitrogenase accessory factor-like"/>
    <property type="match status" value="1"/>
</dbReference>
<dbReference type="Pfam" id="PF02579">
    <property type="entry name" value="Nitro_FeMo-Co"/>
    <property type="match status" value="1"/>
</dbReference>
<dbReference type="STRING" id="1328314.Achr_3430"/>
<gene>
    <name evidence="3" type="primary">nifB</name>
    <name evidence="3" type="ORF">Achr_3430</name>
</gene>
<dbReference type="InterPro" id="IPR051840">
    <property type="entry name" value="NifX/NifY_domain"/>
</dbReference>
<evidence type="ECO:0000313" key="3">
    <source>
        <dbReference type="EMBL" id="AJE19849.1"/>
    </source>
</evidence>
<sequence length="120" mass="12931">MIEFPVKLAVASKEGQAISEHFGHAKRFAIYEVTPESCRLLESREVEHYCLGNSSNQSAMAGILEAVRDCQAVFVAKIGDGPTEKLAAIGVRAVSAYAWETIEASLLDYARRSAAGEVVA</sequence>
<protein>
    <submittedName>
        <fullName evidence="3">Nitrogenase FeMo cofactor biosynthesis protein NifB</fullName>
    </submittedName>
</protein>
<accession>A0A0C4WJ35</accession>
<dbReference type="Proteomes" id="UP000068210">
    <property type="component" value="Chromosome"/>
</dbReference>
<keyword evidence="1" id="KW-0535">Nitrogen fixation</keyword>
<evidence type="ECO:0000259" key="2">
    <source>
        <dbReference type="Pfam" id="PF02579"/>
    </source>
</evidence>
<dbReference type="EMBL" id="CP010415">
    <property type="protein sequence ID" value="AJE19849.1"/>
    <property type="molecule type" value="Genomic_DNA"/>
</dbReference>
<reference evidence="3 4" key="1">
    <citation type="journal article" date="2015" name="PLoS ONE">
        <title>Azotobacter Genomes: The Genome of Azotobacter chroococcum NCIMB 8003 (ATCC 4412).</title>
        <authorList>
            <person name="Robson R.L."/>
            <person name="Jones R."/>
            <person name="Robson R.M."/>
            <person name="Schwartz A."/>
            <person name="Richardson T.H."/>
        </authorList>
    </citation>
    <scope>NUCLEOTIDE SEQUENCE [LARGE SCALE GENOMIC DNA]</scope>
    <source>
        <strain evidence="3 4">NCIMB 8003</strain>
    </source>
</reference>